<gene>
    <name evidence="1" type="ORF">DFR34_101324</name>
</gene>
<dbReference type="AlphaFoldDB" id="A0A318KW89"/>
<evidence type="ECO:0000313" key="2">
    <source>
        <dbReference type="Proteomes" id="UP000247555"/>
    </source>
</evidence>
<keyword evidence="2" id="KW-1185">Reference proteome</keyword>
<organism evidence="1 2">
    <name type="scientific">Rivihabitans pingtungensis</name>
    <dbReference type="NCBI Taxonomy" id="1054498"/>
    <lineage>
        <taxon>Bacteria</taxon>
        <taxon>Pseudomonadati</taxon>
        <taxon>Pseudomonadota</taxon>
        <taxon>Betaproteobacteria</taxon>
        <taxon>Neisseriales</taxon>
        <taxon>Aquaspirillaceae</taxon>
        <taxon>Rivihabitans</taxon>
    </lineage>
</organism>
<dbReference type="Proteomes" id="UP000247555">
    <property type="component" value="Unassembled WGS sequence"/>
</dbReference>
<proteinExistence type="predicted"/>
<accession>A0A318KW89</accession>
<reference evidence="1 2" key="1">
    <citation type="submission" date="2018-05" db="EMBL/GenBank/DDBJ databases">
        <title>Genomic Encyclopedia of Type Strains, Phase IV (KMG-IV): sequencing the most valuable type-strain genomes for metagenomic binning, comparative biology and taxonomic classification.</title>
        <authorList>
            <person name="Goeker M."/>
        </authorList>
    </citation>
    <scope>NUCLEOTIDE SEQUENCE [LARGE SCALE GENOMIC DNA]</scope>
    <source>
        <strain evidence="1 2">DSM 29661</strain>
    </source>
</reference>
<evidence type="ECO:0008006" key="3">
    <source>
        <dbReference type="Google" id="ProtNLM"/>
    </source>
</evidence>
<protein>
    <recommendedName>
        <fullName evidence="3">Polysaccharide deacetylase</fullName>
    </recommendedName>
</protein>
<dbReference type="EMBL" id="QJKI01000001">
    <property type="protein sequence ID" value="PXX82090.1"/>
    <property type="molecule type" value="Genomic_DNA"/>
</dbReference>
<evidence type="ECO:0000313" key="1">
    <source>
        <dbReference type="EMBL" id="PXX82090.1"/>
    </source>
</evidence>
<name>A0A318KW89_9NEIS</name>
<comment type="caution">
    <text evidence="1">The sequence shown here is derived from an EMBL/GenBank/DDBJ whole genome shotgun (WGS) entry which is preliminary data.</text>
</comment>
<sequence>MKIAVKIALLITVETARGMHTALPRVLDALHAAQASATVCLHLGRDAGAPLTGRRRERARWYGWGSLWRGRVWPGARLDKLAPAALRAIGHAGCVAGLHLEASRVWRGTLAAQPLAARVALFRRLAGLAAEAPFTVNLPGGLASWPLLRQMQALGVGALTGVPGQHGFLPCHHAELLAVPVLPTSLPNLGDVLRAERGQADAAVHTLLSHSAGLAGPALCWLDAERIGGAWQAEFARLLAGWREQGHVLCAVSDSLLTHAVLPHAELEISPRLALRQGATRFA</sequence>